<dbReference type="GO" id="GO:0003908">
    <property type="term" value="F:methylated-DNA-[protein]-cysteine S-methyltransferase activity"/>
    <property type="evidence" value="ECO:0007669"/>
    <property type="project" value="UniProtKB-EC"/>
</dbReference>
<evidence type="ECO:0000313" key="12">
    <source>
        <dbReference type="Proteomes" id="UP000371423"/>
    </source>
</evidence>
<keyword evidence="4 10" id="KW-0489">Methyltransferase</keyword>
<evidence type="ECO:0000256" key="8">
    <source>
        <dbReference type="ARBA" id="ARBA00049348"/>
    </source>
</evidence>
<dbReference type="RefSeq" id="WP_153386610.1">
    <property type="nucleotide sequence ID" value="NZ_VDFO01000052.1"/>
</dbReference>
<dbReference type="EMBL" id="VDFP01000030">
    <property type="protein sequence ID" value="MQS76902.1"/>
    <property type="molecule type" value="Genomic_DNA"/>
</dbReference>
<evidence type="ECO:0000256" key="3">
    <source>
        <dbReference type="ARBA" id="ARBA00011918"/>
    </source>
</evidence>
<proteinExistence type="inferred from homology"/>
<protein>
    <recommendedName>
        <fullName evidence="3">methylated-DNA--[protein]-cysteine S-methyltransferase</fullName>
        <ecNumber evidence="3">2.1.1.63</ecNumber>
    </recommendedName>
</protein>
<dbReference type="SUPFAM" id="SSF46767">
    <property type="entry name" value="Methylated DNA-protein cysteine methyltransferase, C-terminal domain"/>
    <property type="match status" value="1"/>
</dbReference>
<dbReference type="SUPFAM" id="SSF53155">
    <property type="entry name" value="Methylated DNA-protein cysteine methyltransferase domain"/>
    <property type="match status" value="1"/>
</dbReference>
<evidence type="ECO:0000313" key="13">
    <source>
        <dbReference type="Proteomes" id="UP000414364"/>
    </source>
</evidence>
<dbReference type="GO" id="GO:0032259">
    <property type="term" value="P:methylation"/>
    <property type="evidence" value="ECO:0007669"/>
    <property type="project" value="UniProtKB-KW"/>
</dbReference>
<organism evidence="10 13">
    <name type="scientific">Companilactobacillus halodurans</name>
    <dbReference type="NCBI Taxonomy" id="2584183"/>
    <lineage>
        <taxon>Bacteria</taxon>
        <taxon>Bacillati</taxon>
        <taxon>Bacillota</taxon>
        <taxon>Bacilli</taxon>
        <taxon>Lactobacillales</taxon>
        <taxon>Lactobacillaceae</taxon>
        <taxon>Companilactobacillus</taxon>
    </lineage>
</organism>
<dbReference type="Gene3D" id="1.10.10.10">
    <property type="entry name" value="Winged helix-like DNA-binding domain superfamily/Winged helix DNA-binding domain"/>
    <property type="match status" value="1"/>
</dbReference>
<dbReference type="CDD" id="cd06445">
    <property type="entry name" value="ATase"/>
    <property type="match status" value="1"/>
</dbReference>
<evidence type="ECO:0000256" key="6">
    <source>
        <dbReference type="ARBA" id="ARBA00022763"/>
    </source>
</evidence>
<comment type="catalytic activity">
    <reaction evidence="1">
        <text>a 4-O-methyl-thymidine in DNA + L-cysteinyl-[protein] = a thymidine in DNA + S-methyl-L-cysteinyl-[protein]</text>
        <dbReference type="Rhea" id="RHEA:53428"/>
        <dbReference type="Rhea" id="RHEA-COMP:10131"/>
        <dbReference type="Rhea" id="RHEA-COMP:10132"/>
        <dbReference type="Rhea" id="RHEA-COMP:13555"/>
        <dbReference type="Rhea" id="RHEA-COMP:13556"/>
        <dbReference type="ChEBI" id="CHEBI:29950"/>
        <dbReference type="ChEBI" id="CHEBI:82612"/>
        <dbReference type="ChEBI" id="CHEBI:137386"/>
        <dbReference type="ChEBI" id="CHEBI:137387"/>
        <dbReference type="EC" id="2.1.1.63"/>
    </reaction>
</comment>
<dbReference type="OrthoDB" id="9802228at2"/>
<dbReference type="Pfam" id="PF01035">
    <property type="entry name" value="DNA_binding_1"/>
    <property type="match status" value="1"/>
</dbReference>
<comment type="catalytic activity">
    <reaction evidence="8">
        <text>a 6-O-methyl-2'-deoxyguanosine in DNA + L-cysteinyl-[protein] = S-methyl-L-cysteinyl-[protein] + a 2'-deoxyguanosine in DNA</text>
        <dbReference type="Rhea" id="RHEA:24000"/>
        <dbReference type="Rhea" id="RHEA-COMP:10131"/>
        <dbReference type="Rhea" id="RHEA-COMP:10132"/>
        <dbReference type="Rhea" id="RHEA-COMP:11367"/>
        <dbReference type="Rhea" id="RHEA-COMP:11368"/>
        <dbReference type="ChEBI" id="CHEBI:29950"/>
        <dbReference type="ChEBI" id="CHEBI:82612"/>
        <dbReference type="ChEBI" id="CHEBI:85445"/>
        <dbReference type="ChEBI" id="CHEBI:85448"/>
        <dbReference type="EC" id="2.1.1.63"/>
    </reaction>
</comment>
<dbReference type="Proteomes" id="UP000371423">
    <property type="component" value="Unassembled WGS sequence"/>
</dbReference>
<dbReference type="InterPro" id="IPR036217">
    <property type="entry name" value="MethylDNA_cys_MeTrfase_DNAb"/>
</dbReference>
<sequence>MFYHEFLMQGYHYVIAATDSGLSFVGSRDKGLAELQSFYPNVKLIDQVSQVQPYQKQIDEYLKGDRKQFTLKTDISGTDFQQKVWQALREIPYGKVRTYSEIAEAIDRPKAYRAVGTAIGKNPILMVVPCHRVLTKNHQLGGFRGGLAMKNDLLDLEKN</sequence>
<evidence type="ECO:0000259" key="9">
    <source>
        <dbReference type="Pfam" id="PF01035"/>
    </source>
</evidence>
<dbReference type="GO" id="GO:0006281">
    <property type="term" value="P:DNA repair"/>
    <property type="evidence" value="ECO:0007669"/>
    <property type="project" value="UniProtKB-KW"/>
</dbReference>
<name>A0A5P0ZRS7_9LACO</name>
<keyword evidence="5 10" id="KW-0808">Transferase</keyword>
<dbReference type="PANTHER" id="PTHR10815:SF12">
    <property type="entry name" value="METHYLATED-DNA--PROTEIN-CYSTEINE METHYLTRANSFERASE, INDUCIBLE"/>
    <property type="match status" value="1"/>
</dbReference>
<gene>
    <name evidence="11" type="ORF">FHL05_11325</name>
    <name evidence="10" type="ORF">FHL06_11165</name>
</gene>
<keyword evidence="6" id="KW-0227">DNA damage</keyword>
<dbReference type="InterPro" id="IPR036631">
    <property type="entry name" value="MGMT_N_sf"/>
</dbReference>
<feature type="domain" description="Methylated-DNA-[protein]-cysteine S-methyltransferase DNA binding" evidence="9">
    <location>
        <begin position="79"/>
        <end position="158"/>
    </location>
</feature>
<reference evidence="12 13" key="1">
    <citation type="journal article" date="2019" name="Syst. Appl. Microbiol.">
        <title>Polyphasic characterization of two novel Lactobacillus spp. isolated from blown salami packages: Description of Lactobacillus halodurans sp. nov. and Lactobacillus salsicarnum sp. nov.</title>
        <authorList>
            <person name="Schuster J.A."/>
            <person name="Klingl A."/>
            <person name="Vogel R.F."/>
            <person name="Ehrmann M.A."/>
        </authorList>
    </citation>
    <scope>NUCLEOTIDE SEQUENCE [LARGE SCALE GENOMIC DNA]</scope>
    <source>
        <strain evidence="11 12">TMW 1.1920</strain>
        <strain evidence="10 13">TMW 1.2172</strain>
    </source>
</reference>
<dbReference type="EMBL" id="VDFO01000052">
    <property type="protein sequence ID" value="MQS98445.1"/>
    <property type="molecule type" value="Genomic_DNA"/>
</dbReference>
<dbReference type="Proteomes" id="UP000414364">
    <property type="component" value="Unassembled WGS sequence"/>
</dbReference>
<dbReference type="AlphaFoldDB" id="A0A5P0ZRS7"/>
<dbReference type="PANTHER" id="PTHR10815">
    <property type="entry name" value="METHYLATED-DNA--PROTEIN-CYSTEINE METHYLTRANSFERASE"/>
    <property type="match status" value="1"/>
</dbReference>
<evidence type="ECO:0000313" key="10">
    <source>
        <dbReference type="EMBL" id="MQS76902.1"/>
    </source>
</evidence>
<evidence type="ECO:0000256" key="1">
    <source>
        <dbReference type="ARBA" id="ARBA00001286"/>
    </source>
</evidence>
<dbReference type="InterPro" id="IPR001497">
    <property type="entry name" value="MethylDNA_cys_MeTrfase_AS"/>
</dbReference>
<dbReference type="PROSITE" id="PS00374">
    <property type="entry name" value="MGMT"/>
    <property type="match status" value="1"/>
</dbReference>
<keyword evidence="12" id="KW-1185">Reference proteome</keyword>
<comment type="similarity">
    <text evidence="2">Belongs to the MGMT family.</text>
</comment>
<accession>A0A5P0ZRS7</accession>
<evidence type="ECO:0000256" key="4">
    <source>
        <dbReference type="ARBA" id="ARBA00022603"/>
    </source>
</evidence>
<dbReference type="NCBIfam" id="TIGR00589">
    <property type="entry name" value="ogt"/>
    <property type="match status" value="1"/>
</dbReference>
<keyword evidence="7" id="KW-0234">DNA repair</keyword>
<dbReference type="EC" id="2.1.1.63" evidence="3"/>
<dbReference type="InterPro" id="IPR014048">
    <property type="entry name" value="MethylDNA_cys_MeTrfase_DNA-bd"/>
</dbReference>
<dbReference type="FunFam" id="1.10.10.10:FF:000214">
    <property type="entry name" value="Methylated-DNA--protein-cysteine methyltransferase"/>
    <property type="match status" value="1"/>
</dbReference>
<evidence type="ECO:0000256" key="2">
    <source>
        <dbReference type="ARBA" id="ARBA00008711"/>
    </source>
</evidence>
<dbReference type="Gene3D" id="3.30.160.70">
    <property type="entry name" value="Methylated DNA-protein cysteine methyltransferase domain"/>
    <property type="match status" value="1"/>
</dbReference>
<evidence type="ECO:0000313" key="11">
    <source>
        <dbReference type="EMBL" id="MQS98445.1"/>
    </source>
</evidence>
<dbReference type="InterPro" id="IPR036388">
    <property type="entry name" value="WH-like_DNA-bd_sf"/>
</dbReference>
<evidence type="ECO:0000256" key="5">
    <source>
        <dbReference type="ARBA" id="ARBA00022679"/>
    </source>
</evidence>
<comment type="caution">
    <text evidence="10">The sequence shown here is derived from an EMBL/GenBank/DDBJ whole genome shotgun (WGS) entry which is preliminary data.</text>
</comment>
<evidence type="ECO:0000256" key="7">
    <source>
        <dbReference type="ARBA" id="ARBA00023204"/>
    </source>
</evidence>